<organism evidence="2">
    <name type="scientific">Clandestinovirus</name>
    <dbReference type="NCBI Taxonomy" id="2831644"/>
    <lineage>
        <taxon>Viruses</taxon>
    </lineage>
</organism>
<dbReference type="EMBL" id="MZ420154">
    <property type="protein sequence ID" value="QYA18838.1"/>
    <property type="molecule type" value="Genomic_DNA"/>
</dbReference>
<feature type="region of interest" description="Disordered" evidence="1">
    <location>
        <begin position="47"/>
        <end position="82"/>
    </location>
</feature>
<feature type="compositionally biased region" description="Basic and acidic residues" evidence="1">
    <location>
        <begin position="47"/>
        <end position="65"/>
    </location>
</feature>
<evidence type="ECO:0000313" key="2">
    <source>
        <dbReference type="EMBL" id="QYA18838.1"/>
    </source>
</evidence>
<gene>
    <name evidence="2" type="ORF">KOM_12_570</name>
</gene>
<protein>
    <submittedName>
        <fullName evidence="2">Uncharacterized protein</fullName>
    </submittedName>
</protein>
<reference evidence="2" key="1">
    <citation type="submission" date="2021-06" db="EMBL/GenBank/DDBJ databases">
        <authorList>
            <person name="Rolland C."/>
        </authorList>
    </citation>
    <scope>NUCLEOTIDE SEQUENCE</scope>
    <source>
        <strain evidence="2">347.936635</strain>
    </source>
</reference>
<proteinExistence type="predicted"/>
<evidence type="ECO:0000256" key="1">
    <source>
        <dbReference type="SAM" id="MobiDB-lite"/>
    </source>
</evidence>
<feature type="compositionally biased region" description="Acidic residues" evidence="1">
    <location>
        <begin position="66"/>
        <end position="82"/>
    </location>
</feature>
<sequence>MGLDAKVGDHYSMRMGSYSSIQTQRRKLIELAIEYCKMKDAQLKEAKHQAKQLRKQEDEQVQKDEDTMDSSDNSDSEYDEEFDDAPNWQSILVELKTWIAPQSHMMIMLPGFETLFEVNYPNILASKKDDLFAEAGLLGLKWFVNHSDSDGYWSPGQSMDILLLLKELQAHKLVNPMFNDEDNPYFELLEASVTHKMPVTFC</sequence>
<accession>A0A8F8KLD5</accession>
<name>A0A8F8KLD5_9VIRU</name>